<accession>A0AAP2Z455</accession>
<organism evidence="1 2">
    <name type="scientific">Natronoglomus mannanivorans</name>
    <dbReference type="NCBI Taxonomy" id="2979990"/>
    <lineage>
        <taxon>Archaea</taxon>
        <taxon>Methanobacteriati</taxon>
        <taxon>Methanobacteriota</taxon>
        <taxon>Stenosarchaea group</taxon>
        <taxon>Halobacteria</taxon>
        <taxon>Halobacteriales</taxon>
        <taxon>Natrialbaceae</taxon>
        <taxon>Natronoglomus</taxon>
    </lineage>
</organism>
<dbReference type="AlphaFoldDB" id="A0AAP2Z455"/>
<proteinExistence type="predicted"/>
<dbReference type="RefSeq" id="WP_338006046.1">
    <property type="nucleotide sequence ID" value="NZ_JAOPKA010000024.1"/>
</dbReference>
<dbReference type="Proteomes" id="UP001321018">
    <property type="component" value="Unassembled WGS sequence"/>
</dbReference>
<evidence type="ECO:0000313" key="1">
    <source>
        <dbReference type="EMBL" id="MCU4744238.1"/>
    </source>
</evidence>
<name>A0AAP2Z455_9EURY</name>
<reference evidence="1" key="1">
    <citation type="submission" date="2022-09" db="EMBL/GenBank/DDBJ databases">
        <title>Enrichment on poylsaccharides allowed isolation of novel metabolic and taxonomic groups of Haloarchaea.</title>
        <authorList>
            <person name="Sorokin D.Y."/>
            <person name="Elcheninov A.G."/>
            <person name="Khizhniak T.V."/>
            <person name="Kolganova T.V."/>
            <person name="Kublanov I.V."/>
        </authorList>
    </citation>
    <scope>NUCLEOTIDE SEQUENCE</scope>
    <source>
        <strain evidence="1">AArc-xg1-1</strain>
    </source>
</reference>
<protein>
    <submittedName>
        <fullName evidence="1">Uncharacterized protein</fullName>
    </submittedName>
</protein>
<comment type="caution">
    <text evidence="1">The sequence shown here is derived from an EMBL/GenBank/DDBJ whole genome shotgun (WGS) entry which is preliminary data.</text>
</comment>
<sequence length="183" mass="20888">MPGDKPEIAFDGGSPRTQKQILYQLNNRLKMEPGVEYTRFDPSRITPDTVIASINPTEFLGEAYPSPIATLEVWWSPRAVGKDHFTIQWYEEPDSEAAIDAADVNDATLSEEYTLSCGWHQDEHFNELGEAHFQEEYPDESTERYGVTFDDATPRWILSECLRNLPNRLTVFRDSLDASPQSK</sequence>
<gene>
    <name evidence="1" type="ORF">OB960_22945</name>
</gene>
<evidence type="ECO:0000313" key="2">
    <source>
        <dbReference type="Proteomes" id="UP001321018"/>
    </source>
</evidence>
<dbReference type="EMBL" id="JAOPKA010000024">
    <property type="protein sequence ID" value="MCU4744238.1"/>
    <property type="molecule type" value="Genomic_DNA"/>
</dbReference>